<evidence type="ECO:0000313" key="2">
    <source>
        <dbReference type="Proteomes" id="UP000198539"/>
    </source>
</evidence>
<dbReference type="InterPro" id="IPR019056">
    <property type="entry name" value="Phage_TAC_6"/>
</dbReference>
<dbReference type="Proteomes" id="UP000198539">
    <property type="component" value="Unassembled WGS sequence"/>
</dbReference>
<organism evidence="1 2">
    <name type="scientific">Roseicitreum antarcticum</name>
    <dbReference type="NCBI Taxonomy" id="564137"/>
    <lineage>
        <taxon>Bacteria</taxon>
        <taxon>Pseudomonadati</taxon>
        <taxon>Pseudomonadota</taxon>
        <taxon>Alphaproteobacteria</taxon>
        <taxon>Rhodobacterales</taxon>
        <taxon>Paracoccaceae</taxon>
        <taxon>Roseicitreum</taxon>
    </lineage>
</organism>
<reference evidence="1 2" key="1">
    <citation type="submission" date="2016-10" db="EMBL/GenBank/DDBJ databases">
        <authorList>
            <person name="de Groot N.N."/>
        </authorList>
    </citation>
    <scope>NUCLEOTIDE SEQUENCE [LARGE SCALE GENOMIC DNA]</scope>
    <source>
        <strain evidence="1 2">CGMCC 1.8894</strain>
    </source>
</reference>
<dbReference type="Pfam" id="PF09550">
    <property type="entry name" value="Phage_TAC_6"/>
    <property type="match status" value="1"/>
</dbReference>
<sequence>MRFDWAALMRAGLRDLRLTPAQFWALTPMELRMMLGLDAGTAPLTRARLEELAAAFPDVKKGDRDERD</sequence>
<dbReference type="RefSeq" id="WP_092885775.1">
    <property type="nucleotide sequence ID" value="NZ_CP061498.1"/>
</dbReference>
<gene>
    <name evidence="1" type="ORF">SAMN04488238_102217</name>
</gene>
<evidence type="ECO:0000313" key="1">
    <source>
        <dbReference type="EMBL" id="SDW48786.1"/>
    </source>
</evidence>
<evidence type="ECO:0008006" key="3">
    <source>
        <dbReference type="Google" id="ProtNLM"/>
    </source>
</evidence>
<dbReference type="AlphaFoldDB" id="A0A1H2TXR7"/>
<name>A0A1H2TXR7_9RHOB</name>
<protein>
    <recommendedName>
        <fullName evidence="3">Phage tail assembly chaperone protein, TAC</fullName>
    </recommendedName>
</protein>
<dbReference type="EMBL" id="FNOM01000002">
    <property type="protein sequence ID" value="SDW48786.1"/>
    <property type="molecule type" value="Genomic_DNA"/>
</dbReference>
<dbReference type="OrthoDB" id="7582980at2"/>
<proteinExistence type="predicted"/>
<keyword evidence="2" id="KW-1185">Reference proteome</keyword>
<dbReference type="NCBIfam" id="TIGR02216">
    <property type="entry name" value="phage_TIGR02216"/>
    <property type="match status" value="1"/>
</dbReference>
<dbReference type="InterPro" id="IPR011739">
    <property type="entry name" value="GTA_rcc01693"/>
</dbReference>
<dbReference type="STRING" id="564137.SAMN04488238_102217"/>
<accession>A0A1H2TXR7</accession>